<accession>A0A6A6LRV7</accession>
<dbReference type="PANTHER" id="PTHR23099:SF0">
    <property type="entry name" value="GERM CELL NUCLEAR ACIDIC PROTEIN"/>
    <property type="match status" value="1"/>
</dbReference>
<evidence type="ECO:0000313" key="3">
    <source>
        <dbReference type="Proteomes" id="UP000467840"/>
    </source>
</evidence>
<dbReference type="AlphaFoldDB" id="A0A6A6LRV7"/>
<evidence type="ECO:0000313" key="2">
    <source>
        <dbReference type="EMBL" id="KAF2302359.1"/>
    </source>
</evidence>
<name>A0A6A6LRV7_HEVBR</name>
<keyword evidence="3" id="KW-1185">Reference proteome</keyword>
<dbReference type="GO" id="GO:0005634">
    <property type="term" value="C:nucleus"/>
    <property type="evidence" value="ECO:0007669"/>
    <property type="project" value="TreeGrafter"/>
</dbReference>
<feature type="compositionally biased region" description="Acidic residues" evidence="1">
    <location>
        <begin position="216"/>
        <end position="228"/>
    </location>
</feature>
<sequence length="228" mass="26057">MQEIAAGRKKKDMGGDDNFTRTRYNGCVWKGGRLRLEKAKENFLDRLKREWAEDAQLASGKYTTHVNDDVGKELESLERPREVHSSRKKQLNIFFPRLQKHTIGLLAYYSVSAQVKSLPFSGTGKHKYSFRRVEVPSLPTHFCDCEEHSGPLHHAEEKQIPVQEEQGGGMTKEELDVMNSVMNKLFEMENISTTAHSDIELTKEEDYSMQVTNDPLLDESDGYSTADE</sequence>
<proteinExistence type="predicted"/>
<dbReference type="Proteomes" id="UP000467840">
    <property type="component" value="Chromosome 4"/>
</dbReference>
<reference evidence="2 3" key="1">
    <citation type="journal article" date="2020" name="Mol. Plant">
        <title>The Chromosome-Based Rubber Tree Genome Provides New Insights into Spurge Genome Evolution and Rubber Biosynthesis.</title>
        <authorList>
            <person name="Liu J."/>
            <person name="Shi C."/>
            <person name="Shi C.C."/>
            <person name="Li W."/>
            <person name="Zhang Q.J."/>
            <person name="Zhang Y."/>
            <person name="Li K."/>
            <person name="Lu H.F."/>
            <person name="Shi C."/>
            <person name="Zhu S.T."/>
            <person name="Xiao Z.Y."/>
            <person name="Nan H."/>
            <person name="Yue Y."/>
            <person name="Zhu X.G."/>
            <person name="Wu Y."/>
            <person name="Hong X.N."/>
            <person name="Fan G.Y."/>
            <person name="Tong Y."/>
            <person name="Zhang D."/>
            <person name="Mao C.L."/>
            <person name="Liu Y.L."/>
            <person name="Hao S.J."/>
            <person name="Liu W.Q."/>
            <person name="Lv M.Q."/>
            <person name="Zhang H.B."/>
            <person name="Liu Y."/>
            <person name="Hu-Tang G.R."/>
            <person name="Wang J.P."/>
            <person name="Wang J.H."/>
            <person name="Sun Y.H."/>
            <person name="Ni S.B."/>
            <person name="Chen W.B."/>
            <person name="Zhang X.C."/>
            <person name="Jiao Y.N."/>
            <person name="Eichler E.E."/>
            <person name="Li G.H."/>
            <person name="Liu X."/>
            <person name="Gao L.Z."/>
        </authorList>
    </citation>
    <scope>NUCLEOTIDE SEQUENCE [LARGE SCALE GENOMIC DNA]</scope>
    <source>
        <strain evidence="3">cv. GT1</strain>
        <tissue evidence="2">Leaf</tissue>
    </source>
</reference>
<organism evidence="2 3">
    <name type="scientific">Hevea brasiliensis</name>
    <name type="common">Para rubber tree</name>
    <name type="synonym">Siphonia brasiliensis</name>
    <dbReference type="NCBI Taxonomy" id="3981"/>
    <lineage>
        <taxon>Eukaryota</taxon>
        <taxon>Viridiplantae</taxon>
        <taxon>Streptophyta</taxon>
        <taxon>Embryophyta</taxon>
        <taxon>Tracheophyta</taxon>
        <taxon>Spermatophyta</taxon>
        <taxon>Magnoliopsida</taxon>
        <taxon>eudicotyledons</taxon>
        <taxon>Gunneridae</taxon>
        <taxon>Pentapetalae</taxon>
        <taxon>rosids</taxon>
        <taxon>fabids</taxon>
        <taxon>Malpighiales</taxon>
        <taxon>Euphorbiaceae</taxon>
        <taxon>Crotonoideae</taxon>
        <taxon>Micrandreae</taxon>
        <taxon>Hevea</taxon>
    </lineage>
</organism>
<evidence type="ECO:0000256" key="1">
    <source>
        <dbReference type="SAM" id="MobiDB-lite"/>
    </source>
</evidence>
<feature type="region of interest" description="Disordered" evidence="1">
    <location>
        <begin position="202"/>
        <end position="228"/>
    </location>
</feature>
<dbReference type="PANTHER" id="PTHR23099">
    <property type="entry name" value="TRANSCRIPTIONAL REGULATOR"/>
    <property type="match status" value="1"/>
</dbReference>
<gene>
    <name evidence="2" type="ORF">GH714_034925</name>
</gene>
<protein>
    <submittedName>
        <fullName evidence="2">Uncharacterized protein</fullName>
    </submittedName>
</protein>
<comment type="caution">
    <text evidence="2">The sequence shown here is derived from an EMBL/GenBank/DDBJ whole genome shotgun (WGS) entry which is preliminary data.</text>
</comment>
<dbReference type="EMBL" id="JAAGAX010000010">
    <property type="protein sequence ID" value="KAF2302359.1"/>
    <property type="molecule type" value="Genomic_DNA"/>
</dbReference>